<organism evidence="2 3">
    <name type="scientific">Cricetulus griseus</name>
    <name type="common">Chinese hamster</name>
    <name type="synonym">Cricetulus barabensis griseus</name>
    <dbReference type="NCBI Taxonomy" id="10029"/>
    <lineage>
        <taxon>Eukaryota</taxon>
        <taxon>Metazoa</taxon>
        <taxon>Chordata</taxon>
        <taxon>Craniata</taxon>
        <taxon>Vertebrata</taxon>
        <taxon>Euteleostomi</taxon>
        <taxon>Mammalia</taxon>
        <taxon>Eutheria</taxon>
        <taxon>Euarchontoglires</taxon>
        <taxon>Glires</taxon>
        <taxon>Rodentia</taxon>
        <taxon>Myomorpha</taxon>
        <taxon>Muroidea</taxon>
        <taxon>Cricetidae</taxon>
        <taxon>Cricetinae</taxon>
        <taxon>Cricetulus</taxon>
    </lineage>
</organism>
<dbReference type="PANTHER" id="PTHR35252:SF1">
    <property type="entry name" value="RETINITIS PIGMENTOSA 9 PROTEIN"/>
    <property type="match status" value="1"/>
</dbReference>
<dbReference type="GeneID" id="100768648"/>
<dbReference type="GO" id="GO:0008380">
    <property type="term" value="P:RNA splicing"/>
    <property type="evidence" value="ECO:0007669"/>
    <property type="project" value="InterPro"/>
</dbReference>
<reference evidence="2" key="1">
    <citation type="journal article" date="2018" name="Biotechnol. Bioeng.">
        <title>A reference genome of the Chinese hamster based on a hybrid assembly strategy.</title>
        <authorList>
            <person name="Rupp O."/>
            <person name="MacDonald M.L."/>
            <person name="Li S."/>
            <person name="Dhiman H."/>
            <person name="Polson S."/>
            <person name="Griep S."/>
            <person name="Heffner K."/>
            <person name="Hernandez I."/>
            <person name="Brinkrolf K."/>
            <person name="Jadhav V."/>
            <person name="Samoudi M."/>
            <person name="Hao H."/>
            <person name="Kingham B."/>
            <person name="Goesmann A."/>
            <person name="Betenbaugh M.J."/>
            <person name="Lewis N.E."/>
            <person name="Borth N."/>
            <person name="Lee K.H."/>
        </authorList>
    </citation>
    <scope>NUCLEOTIDE SEQUENCE [LARGE SCALE GENOMIC DNA]</scope>
    <source>
        <strain evidence="2">17A/GY</strain>
    </source>
</reference>
<evidence type="ECO:0000256" key="1">
    <source>
        <dbReference type="SAM" id="MobiDB-lite"/>
    </source>
</evidence>
<evidence type="ECO:0000313" key="2">
    <source>
        <dbReference type="Proteomes" id="UP001108280"/>
    </source>
</evidence>
<evidence type="ECO:0000313" key="3">
    <source>
        <dbReference type="RefSeq" id="XP_035299434.1"/>
    </source>
</evidence>
<reference evidence="2" key="2">
    <citation type="journal article" date="2020" name="Biotechnol. Bioeng.">
        <title>Chromosome-scale scaffolds for the Chinese hamster reference genome assembly to facilitate the study of the CHO epigenome.</title>
        <authorList>
            <person name="Hilliard W."/>
            <person name="MacDonald M."/>
            <person name="Lee K.H."/>
        </authorList>
    </citation>
    <scope>NUCLEOTIDE SEQUENCE [LARGE SCALE GENOMIC DNA]</scope>
    <source>
        <strain evidence="2">17A/GY</strain>
    </source>
</reference>
<dbReference type="PANTHER" id="PTHR35252">
    <property type="entry name" value="RETINITIS PIGMENTOSA 9 PROTEIN"/>
    <property type="match status" value="1"/>
</dbReference>
<feature type="compositionally biased region" description="Basic and acidic residues" evidence="1">
    <location>
        <begin position="9"/>
        <end position="21"/>
    </location>
</feature>
<proteinExistence type="predicted"/>
<sequence>MSSGAGSRRPREPAEQELQRRREQKRRRHDAQQLQQLKHLESLTAICGFTECFLHHHGNQHSMVDDQETDFTARECFLFTCLMKIAFCVSFSSYEKPPPGFIKEDETKPEDCIPDVPGNEHAREFLAHAPTKGLWMPLGREVKVMQCMTVPFPHWMECDSTGFRDWLVLRTEIKEMKESEGTVAGAHQVPGVLARSLDKFYQTKT</sequence>
<protein>
    <submittedName>
        <fullName evidence="3">Retinitis pigmentosa 9 protein isoform X5</fullName>
    </submittedName>
</protein>
<reference evidence="3" key="3">
    <citation type="submission" date="2025-08" db="UniProtKB">
        <authorList>
            <consortium name="RefSeq"/>
        </authorList>
    </citation>
    <scope>IDENTIFICATION</scope>
    <source>
        <strain evidence="3">17A/GY</strain>
        <tissue evidence="3">Liver</tissue>
    </source>
</reference>
<dbReference type="AlphaFoldDB" id="A0A9J7GZF9"/>
<gene>
    <name evidence="3" type="primary">Rp9</name>
</gene>
<accession>A0A9J7GZF9</accession>
<feature type="region of interest" description="Disordered" evidence="1">
    <location>
        <begin position="1"/>
        <end position="31"/>
    </location>
</feature>
<name>A0A9J7GZF9_CRIGR</name>
<dbReference type="CTD" id="6100"/>
<keyword evidence="2" id="KW-1185">Reference proteome</keyword>
<dbReference type="Proteomes" id="UP001108280">
    <property type="component" value="Chromosome 4"/>
</dbReference>
<dbReference type="InterPro" id="IPR034585">
    <property type="entry name" value="PAP-1"/>
</dbReference>
<dbReference type="RefSeq" id="XP_035299434.1">
    <property type="nucleotide sequence ID" value="XM_035443543.1"/>
</dbReference>